<comment type="caution">
    <text evidence="10">The sequence shown here is derived from an EMBL/GenBank/DDBJ whole genome shotgun (WGS) entry which is preliminary data.</text>
</comment>
<evidence type="ECO:0000259" key="9">
    <source>
        <dbReference type="PROSITE" id="PS51379"/>
    </source>
</evidence>
<dbReference type="RefSeq" id="WP_196203354.1">
    <property type="nucleotide sequence ID" value="NZ_JADPUN010000209.1"/>
</dbReference>
<dbReference type="Proteomes" id="UP000638560">
    <property type="component" value="Unassembled WGS sequence"/>
</dbReference>
<evidence type="ECO:0000256" key="3">
    <source>
        <dbReference type="ARBA" id="ARBA00022723"/>
    </source>
</evidence>
<dbReference type="PRINTS" id="PR00352">
    <property type="entry name" value="3FE4SFRDOXIN"/>
</dbReference>
<evidence type="ECO:0000313" key="10">
    <source>
        <dbReference type="EMBL" id="MBF9131814.1"/>
    </source>
</evidence>
<keyword evidence="2 8" id="KW-0813">Transport</keyword>
<dbReference type="InterPro" id="IPR017896">
    <property type="entry name" value="4Fe4S_Fe-S-bd"/>
</dbReference>
<evidence type="ECO:0000256" key="5">
    <source>
        <dbReference type="ARBA" id="ARBA00023004"/>
    </source>
</evidence>
<accession>A0ABS0H0X2</accession>
<gene>
    <name evidence="10" type="ORF">I0C86_23015</name>
</gene>
<feature type="domain" description="4Fe-4S ferredoxin-type" evidence="9">
    <location>
        <begin position="5"/>
        <end position="33"/>
    </location>
</feature>
<name>A0ABS0H0X2_9ACTN</name>
<protein>
    <recommendedName>
        <fullName evidence="8">Ferredoxin</fullName>
    </recommendedName>
</protein>
<proteinExistence type="predicted"/>
<dbReference type="PANTHER" id="PTHR36923">
    <property type="entry name" value="FERREDOXIN"/>
    <property type="match status" value="1"/>
</dbReference>
<keyword evidence="3 8" id="KW-0479">Metal-binding</keyword>
<organism evidence="10 11">
    <name type="scientific">Plantactinospora alkalitolerans</name>
    <dbReference type="NCBI Taxonomy" id="2789879"/>
    <lineage>
        <taxon>Bacteria</taxon>
        <taxon>Bacillati</taxon>
        <taxon>Actinomycetota</taxon>
        <taxon>Actinomycetes</taxon>
        <taxon>Micromonosporales</taxon>
        <taxon>Micromonosporaceae</taxon>
        <taxon>Plantactinospora</taxon>
    </lineage>
</organism>
<dbReference type="InterPro" id="IPR001080">
    <property type="entry name" value="3Fe4S_ferredoxin"/>
</dbReference>
<dbReference type="EMBL" id="JADPUN010000209">
    <property type="protein sequence ID" value="MBF9131814.1"/>
    <property type="molecule type" value="Genomic_DNA"/>
</dbReference>
<dbReference type="PANTHER" id="PTHR36923:SF3">
    <property type="entry name" value="FERREDOXIN"/>
    <property type="match status" value="1"/>
</dbReference>
<keyword evidence="7" id="KW-0003">3Fe-4S</keyword>
<dbReference type="SUPFAM" id="SSF54862">
    <property type="entry name" value="4Fe-4S ferredoxins"/>
    <property type="match status" value="1"/>
</dbReference>
<reference evidence="10 11" key="1">
    <citation type="submission" date="2020-11" db="EMBL/GenBank/DDBJ databases">
        <title>A novel isolate from a Black sea contaminated sediment with potential to produce alkanes: Plantactinospora alkalitolerans sp. nov.</title>
        <authorList>
            <person name="Carro L."/>
            <person name="Veyisoglu A."/>
            <person name="Guven K."/>
            <person name="Schumann P."/>
            <person name="Klenk H.-P."/>
            <person name="Sahin N."/>
        </authorList>
    </citation>
    <scope>NUCLEOTIDE SEQUENCE [LARGE SCALE GENOMIC DNA]</scope>
    <source>
        <strain evidence="10 11">S1510</strain>
    </source>
</reference>
<dbReference type="InterPro" id="IPR051269">
    <property type="entry name" value="Fe-S_cluster_ET"/>
</dbReference>
<keyword evidence="11" id="KW-1185">Reference proteome</keyword>
<dbReference type="Gene3D" id="3.30.70.20">
    <property type="match status" value="1"/>
</dbReference>
<keyword evidence="6 8" id="KW-0411">Iron-sulfur</keyword>
<comment type="function">
    <text evidence="8">Ferredoxins are iron-sulfur proteins that transfer electrons in a wide variety of metabolic reactions.</text>
</comment>
<comment type="cofactor">
    <cofactor evidence="1">
        <name>[3Fe-4S] cluster</name>
        <dbReference type="ChEBI" id="CHEBI:21137"/>
    </cofactor>
</comment>
<dbReference type="PROSITE" id="PS51379">
    <property type="entry name" value="4FE4S_FER_2"/>
    <property type="match status" value="1"/>
</dbReference>
<evidence type="ECO:0000256" key="6">
    <source>
        <dbReference type="ARBA" id="ARBA00023014"/>
    </source>
</evidence>
<evidence type="ECO:0000256" key="8">
    <source>
        <dbReference type="RuleBase" id="RU368020"/>
    </source>
</evidence>
<dbReference type="Pfam" id="PF13370">
    <property type="entry name" value="Fer4_13"/>
    <property type="match status" value="1"/>
</dbReference>
<keyword evidence="4 8" id="KW-0249">Electron transport</keyword>
<keyword evidence="5 8" id="KW-0408">Iron</keyword>
<sequence>MSANWRVSVDPHRCIGAGICAGTAPQHFQLVEGLSTPLAETVPPADPVIDAAESCPVEAITVHDSSDQRLIAPEP</sequence>
<evidence type="ECO:0000313" key="11">
    <source>
        <dbReference type="Proteomes" id="UP000638560"/>
    </source>
</evidence>
<evidence type="ECO:0000256" key="7">
    <source>
        <dbReference type="ARBA" id="ARBA00023291"/>
    </source>
</evidence>
<evidence type="ECO:0000256" key="2">
    <source>
        <dbReference type="ARBA" id="ARBA00022448"/>
    </source>
</evidence>
<evidence type="ECO:0000256" key="1">
    <source>
        <dbReference type="ARBA" id="ARBA00001927"/>
    </source>
</evidence>
<evidence type="ECO:0000256" key="4">
    <source>
        <dbReference type="ARBA" id="ARBA00022982"/>
    </source>
</evidence>